<dbReference type="Proteomes" id="UP000324585">
    <property type="component" value="Unassembled WGS sequence"/>
</dbReference>
<proteinExistence type="predicted"/>
<dbReference type="EMBL" id="VRMN01000036">
    <property type="protein sequence ID" value="KAA8490279.1"/>
    <property type="molecule type" value="Genomic_DNA"/>
</dbReference>
<dbReference type="InterPro" id="IPR014830">
    <property type="entry name" value="Glycolipid_transfer_prot_dom"/>
</dbReference>
<dbReference type="Gene3D" id="1.10.3520.10">
    <property type="entry name" value="Glycolipid transfer protein"/>
    <property type="match status" value="1"/>
</dbReference>
<evidence type="ECO:0000313" key="3">
    <source>
        <dbReference type="Proteomes" id="UP000324585"/>
    </source>
</evidence>
<name>A0A5J4YFL2_PORPP</name>
<dbReference type="SUPFAM" id="SSF110004">
    <property type="entry name" value="Glycolipid transfer protein, GLTP"/>
    <property type="match status" value="1"/>
</dbReference>
<sequence length="329" mass="36936">MMREYNTSDTGAQKLALFGFALAGTLAVVPLLQWIGCSVASMFQANKEEQDKRGRRMVDSGAVDCRSRHSSAVSMYEESLLQDLMLVEPALADVNHAKQWQHHSTSGLRFAGLVEKMEKLALEMKGVHPPQTRLLPLELFLDSAIELLPVIRGFQAGNMPLNVAEFLEKDISKNVRIAREESKKHGATYVQQLVKMEMDDELNKFELSGSATECLMWLKRTFQFVQNLIHELVTRKEPNLHSALERSYDVIYAPVHPFFLRPIVKLCFGAFPSRTAFLEPLGGSEGEVIDGLTRVLTASNAFLYVIVFFFRDLGLSATDVHDVIMQSQG</sequence>
<evidence type="ECO:0000259" key="1">
    <source>
        <dbReference type="Pfam" id="PF08718"/>
    </source>
</evidence>
<dbReference type="Pfam" id="PF08718">
    <property type="entry name" value="GLTP"/>
    <property type="match status" value="1"/>
</dbReference>
<protein>
    <recommendedName>
        <fullName evidence="1">Glycolipid transfer protein domain-containing protein</fullName>
    </recommendedName>
</protein>
<dbReference type="GO" id="GO:1902387">
    <property type="term" value="F:ceramide 1-phosphate binding"/>
    <property type="evidence" value="ECO:0007669"/>
    <property type="project" value="TreeGrafter"/>
</dbReference>
<comment type="caution">
    <text evidence="2">The sequence shown here is derived from an EMBL/GenBank/DDBJ whole genome shotgun (WGS) entry which is preliminary data.</text>
</comment>
<dbReference type="GO" id="GO:0016020">
    <property type="term" value="C:membrane"/>
    <property type="evidence" value="ECO:0007669"/>
    <property type="project" value="TreeGrafter"/>
</dbReference>
<dbReference type="OrthoDB" id="205255at2759"/>
<feature type="domain" description="Glycolipid transfer protein" evidence="1">
    <location>
        <begin position="138"/>
        <end position="282"/>
    </location>
</feature>
<reference evidence="3" key="1">
    <citation type="journal article" date="2019" name="Nat. Commun.">
        <title>Expansion of phycobilisome linker gene families in mesophilic red algae.</title>
        <authorList>
            <person name="Lee J."/>
            <person name="Kim D."/>
            <person name="Bhattacharya D."/>
            <person name="Yoon H.S."/>
        </authorList>
    </citation>
    <scope>NUCLEOTIDE SEQUENCE [LARGE SCALE GENOMIC DNA]</scope>
    <source>
        <strain evidence="3">CCMP 1328</strain>
    </source>
</reference>
<dbReference type="GO" id="GO:1902388">
    <property type="term" value="F:ceramide 1-phosphate transfer activity"/>
    <property type="evidence" value="ECO:0007669"/>
    <property type="project" value="TreeGrafter"/>
</dbReference>
<dbReference type="AlphaFoldDB" id="A0A5J4YFL2"/>
<dbReference type="InterPro" id="IPR036497">
    <property type="entry name" value="GLTP_sf"/>
</dbReference>
<accession>A0A5J4YFL2</accession>
<gene>
    <name evidence="2" type="ORF">FVE85_9427</name>
</gene>
<evidence type="ECO:0000313" key="2">
    <source>
        <dbReference type="EMBL" id="KAA8490279.1"/>
    </source>
</evidence>
<dbReference type="GO" id="GO:0005829">
    <property type="term" value="C:cytosol"/>
    <property type="evidence" value="ECO:0007669"/>
    <property type="project" value="TreeGrafter"/>
</dbReference>
<organism evidence="2 3">
    <name type="scientific">Porphyridium purpureum</name>
    <name type="common">Red alga</name>
    <name type="synonym">Porphyridium cruentum</name>
    <dbReference type="NCBI Taxonomy" id="35688"/>
    <lineage>
        <taxon>Eukaryota</taxon>
        <taxon>Rhodophyta</taxon>
        <taxon>Bangiophyceae</taxon>
        <taxon>Porphyridiales</taxon>
        <taxon>Porphyridiaceae</taxon>
        <taxon>Porphyridium</taxon>
    </lineage>
</organism>
<dbReference type="PANTHER" id="PTHR10219">
    <property type="entry name" value="GLYCOLIPID TRANSFER PROTEIN-RELATED"/>
    <property type="match status" value="1"/>
</dbReference>
<keyword evidence="3" id="KW-1185">Reference proteome</keyword>